<dbReference type="AlphaFoldDB" id="A0A368FFD9"/>
<evidence type="ECO:0000313" key="2">
    <source>
        <dbReference type="Proteomes" id="UP000252519"/>
    </source>
</evidence>
<dbReference type="Proteomes" id="UP000252519">
    <property type="component" value="Unassembled WGS sequence"/>
</dbReference>
<reference evidence="1 2" key="1">
    <citation type="submission" date="2014-10" db="EMBL/GenBank/DDBJ databases">
        <title>Draft genome of the hookworm Ancylostoma caninum.</title>
        <authorList>
            <person name="Mitreva M."/>
        </authorList>
    </citation>
    <scope>NUCLEOTIDE SEQUENCE [LARGE SCALE GENOMIC DNA]</scope>
    <source>
        <strain evidence="1 2">Baltimore</strain>
    </source>
</reference>
<sequence>MKKVIRSRTVRTIPELKIAIRDYWKSLTVATCQNYIKGIQWKLQKVIEAR</sequence>
<dbReference type="GO" id="GO:0003676">
    <property type="term" value="F:nucleic acid binding"/>
    <property type="evidence" value="ECO:0007669"/>
    <property type="project" value="InterPro"/>
</dbReference>
<protein>
    <submittedName>
        <fullName evidence="1">Uncharacterized protein</fullName>
    </submittedName>
</protein>
<dbReference type="EMBL" id="JOJR01001433">
    <property type="protein sequence ID" value="RCN30921.1"/>
    <property type="molecule type" value="Genomic_DNA"/>
</dbReference>
<gene>
    <name evidence="1" type="ORF">ANCCAN_23303</name>
</gene>
<accession>A0A368FFD9</accession>
<dbReference type="Gene3D" id="3.30.420.10">
    <property type="entry name" value="Ribonuclease H-like superfamily/Ribonuclease H"/>
    <property type="match status" value="1"/>
</dbReference>
<feature type="non-terminal residue" evidence="1">
    <location>
        <position position="50"/>
    </location>
</feature>
<comment type="caution">
    <text evidence="1">The sequence shown here is derived from an EMBL/GenBank/DDBJ whole genome shotgun (WGS) entry which is preliminary data.</text>
</comment>
<keyword evidence="2" id="KW-1185">Reference proteome</keyword>
<organism evidence="1 2">
    <name type="scientific">Ancylostoma caninum</name>
    <name type="common">Dog hookworm</name>
    <dbReference type="NCBI Taxonomy" id="29170"/>
    <lineage>
        <taxon>Eukaryota</taxon>
        <taxon>Metazoa</taxon>
        <taxon>Ecdysozoa</taxon>
        <taxon>Nematoda</taxon>
        <taxon>Chromadorea</taxon>
        <taxon>Rhabditida</taxon>
        <taxon>Rhabditina</taxon>
        <taxon>Rhabditomorpha</taxon>
        <taxon>Strongyloidea</taxon>
        <taxon>Ancylostomatidae</taxon>
        <taxon>Ancylostomatinae</taxon>
        <taxon>Ancylostoma</taxon>
    </lineage>
</organism>
<dbReference type="InterPro" id="IPR036397">
    <property type="entry name" value="RNaseH_sf"/>
</dbReference>
<proteinExistence type="predicted"/>
<name>A0A368FFD9_ANCCA</name>
<evidence type="ECO:0000313" key="1">
    <source>
        <dbReference type="EMBL" id="RCN30921.1"/>
    </source>
</evidence>